<dbReference type="InterPro" id="IPR013785">
    <property type="entry name" value="Aldolase_TIM"/>
</dbReference>
<dbReference type="Pfam" id="PF02581">
    <property type="entry name" value="TMP-TENI"/>
    <property type="match status" value="1"/>
</dbReference>
<feature type="domain" description="Thiamine phosphate synthase/TenI" evidence="3">
    <location>
        <begin position="6"/>
        <end position="182"/>
    </location>
</feature>
<dbReference type="CDD" id="cd00564">
    <property type="entry name" value="TMP_TenI"/>
    <property type="match status" value="1"/>
</dbReference>
<dbReference type="Gene3D" id="3.20.20.70">
    <property type="entry name" value="Aldolase class I"/>
    <property type="match status" value="1"/>
</dbReference>
<dbReference type="EMBL" id="ADGP01000005">
    <property type="protein sequence ID" value="EFD94760.1"/>
    <property type="molecule type" value="Genomic_DNA"/>
</dbReference>
<dbReference type="STRING" id="699218.HMPREF0889_1499"/>
<dbReference type="InterPro" id="IPR036206">
    <property type="entry name" value="ThiamineP_synth_sf"/>
</dbReference>
<evidence type="ECO:0000313" key="5">
    <source>
        <dbReference type="EMBL" id="EGL39378.1"/>
    </source>
</evidence>
<evidence type="ECO:0000256" key="2">
    <source>
        <dbReference type="ARBA" id="ARBA00022977"/>
    </source>
</evidence>
<keyword evidence="7" id="KW-1185">Reference proteome</keyword>
<dbReference type="OrthoDB" id="9815348at2"/>
<comment type="caution">
    <text evidence="4">The sequence shown here is derived from an EMBL/GenBank/DDBJ whole genome shotgun (WGS) entry which is preliminary data.</text>
</comment>
<protein>
    <submittedName>
        <fullName evidence="4">Thiamine-phosphate diphosphorylase</fullName>
    </submittedName>
</protein>
<evidence type="ECO:0000313" key="4">
    <source>
        <dbReference type="EMBL" id="EFD94760.1"/>
    </source>
</evidence>
<comment type="pathway">
    <text evidence="1">Cofactor biosynthesis; thiamine diphosphate biosynthesis.</text>
</comment>
<dbReference type="Proteomes" id="UP000004018">
    <property type="component" value="Unassembled WGS sequence"/>
</dbReference>
<gene>
    <name evidence="4" type="ORF">HMPREF0889_1499</name>
    <name evidence="5" type="ORF">HMPREF1039_0929</name>
</gene>
<dbReference type="InterPro" id="IPR022998">
    <property type="entry name" value="ThiamineP_synth_TenI"/>
</dbReference>
<dbReference type="SUPFAM" id="SSF51391">
    <property type="entry name" value="Thiamin phosphate synthase"/>
    <property type="match status" value="1"/>
</dbReference>
<name>D3LSX6_9FIRM</name>
<dbReference type="GO" id="GO:0009228">
    <property type="term" value="P:thiamine biosynthetic process"/>
    <property type="evidence" value="ECO:0007669"/>
    <property type="project" value="UniProtKB-KW"/>
</dbReference>
<dbReference type="EMBL" id="AFIJ01000038">
    <property type="protein sequence ID" value="EGL39378.1"/>
    <property type="molecule type" value="Genomic_DNA"/>
</dbReference>
<evidence type="ECO:0000256" key="1">
    <source>
        <dbReference type="ARBA" id="ARBA00004948"/>
    </source>
</evidence>
<dbReference type="eggNOG" id="COG0352">
    <property type="taxonomic scope" value="Bacteria"/>
</dbReference>
<organism evidence="4 6">
    <name type="scientific">Megasphaera lornae</name>
    <dbReference type="NCBI Taxonomy" id="1000568"/>
    <lineage>
        <taxon>Bacteria</taxon>
        <taxon>Bacillati</taxon>
        <taxon>Bacillota</taxon>
        <taxon>Negativicutes</taxon>
        <taxon>Veillonellales</taxon>
        <taxon>Veillonellaceae</taxon>
        <taxon>Megasphaera</taxon>
    </lineage>
</organism>
<sequence>MVLKIIAITNHDLVSTNYWERLEQIATAPIDAVVLREKNLTEDEYAEYARRMLKLCNLHDQTCILHNFGKAAVRLHVPRFQCSLKYLEDHSSLLYYMTTLGVSVHTVKEAVRAEELGATYIIAGHIFPTACKKTEPPVGVDILKEICQAVSVPVYALGGVNTTTITQLRNIPIAGIALMSGIMTCKNVTDYIAELKNKYVGK</sequence>
<keyword evidence="2" id="KW-0784">Thiamine biosynthesis</keyword>
<proteinExistence type="predicted"/>
<dbReference type="GO" id="GO:0004789">
    <property type="term" value="F:thiamine-phosphate diphosphorylase activity"/>
    <property type="evidence" value="ECO:0007669"/>
    <property type="project" value="TreeGrafter"/>
</dbReference>
<reference evidence="6" key="1">
    <citation type="submission" date="2009-12" db="EMBL/GenBank/DDBJ databases">
        <title>Sequence of Clostridiales genomosp. BVAB3 str. UPII9-5.</title>
        <authorList>
            <person name="Madupu R."/>
            <person name="Durkin A.S."/>
            <person name="Torralba M."/>
            <person name="Methe B."/>
            <person name="Sutton G.G."/>
            <person name="Strausberg R.L."/>
            <person name="Nelson K.E."/>
        </authorList>
    </citation>
    <scope>NUCLEOTIDE SEQUENCE [LARGE SCALE GENOMIC DNA]</scope>
    <source>
        <strain evidence="6">28L</strain>
    </source>
</reference>
<reference evidence="4" key="2">
    <citation type="submission" date="2009-12" db="EMBL/GenBank/DDBJ databases">
        <authorList>
            <person name="Madupu R."/>
            <person name="Durkin A.S."/>
            <person name="Torralba M."/>
            <person name="Methe B."/>
            <person name="Sutton G.G."/>
            <person name="Strausberg R.L."/>
            <person name="Nelson K.E."/>
        </authorList>
    </citation>
    <scope>NUCLEOTIDE SEQUENCE</scope>
    <source>
        <strain evidence="4">28L</strain>
    </source>
</reference>
<dbReference type="PANTHER" id="PTHR20857">
    <property type="entry name" value="THIAMINE-PHOSPHATE PYROPHOSPHORYLASE"/>
    <property type="match status" value="1"/>
</dbReference>
<reference evidence="5 7" key="3">
    <citation type="submission" date="2011-04" db="EMBL/GenBank/DDBJ databases">
        <authorList>
            <person name="Harkins D.M."/>
            <person name="Madupu R."/>
            <person name="Durkin A.S."/>
            <person name="Torralba M."/>
            <person name="Methe B."/>
            <person name="Sutton G.G."/>
            <person name="Nelson K.E."/>
        </authorList>
    </citation>
    <scope>NUCLEOTIDE SEQUENCE [LARGE SCALE GENOMIC DNA]</scope>
    <source>
        <strain evidence="5 7">UPII 199-6</strain>
    </source>
</reference>
<dbReference type="Proteomes" id="UP000003242">
    <property type="component" value="Unassembled WGS sequence"/>
</dbReference>
<dbReference type="RefSeq" id="WP_007391544.1">
    <property type="nucleotide sequence ID" value="NZ_ADGP01000005.1"/>
</dbReference>
<dbReference type="PANTHER" id="PTHR20857:SF15">
    <property type="entry name" value="THIAMINE-PHOSPHATE SYNTHASE"/>
    <property type="match status" value="1"/>
</dbReference>
<accession>D3LSX6</accession>
<evidence type="ECO:0000313" key="7">
    <source>
        <dbReference type="Proteomes" id="UP000004018"/>
    </source>
</evidence>
<evidence type="ECO:0000259" key="3">
    <source>
        <dbReference type="Pfam" id="PF02581"/>
    </source>
</evidence>
<dbReference type="AlphaFoldDB" id="D3LSX6"/>
<dbReference type="GO" id="GO:0005737">
    <property type="term" value="C:cytoplasm"/>
    <property type="evidence" value="ECO:0007669"/>
    <property type="project" value="TreeGrafter"/>
</dbReference>
<evidence type="ECO:0000313" key="6">
    <source>
        <dbReference type="Proteomes" id="UP000003242"/>
    </source>
</evidence>